<accession>A0A5Q6PFZ4</accession>
<sequence>MKKRIALAHALTESDLEFANLIGGLPNPSLGFIPSDQEFFKYGSCVLLLDPKKIDFNNNYASSIDVYSSVLPDVSFELNHSFWDQLNDRLDSVLQANKVNVGEKYKTQTVIHPELLKGAISARNLLVKNPAVKLLYLKEKNILNPCKPKEIPKEKKIPFLSNESIEALIDNNVLVLPDDDANKEISKLLLADVQLKMKMLSSTGGSDGNSRKNRIELRKLNAFIENSMYFDDGIPKLYISYFDYVRNDLKEHLKRTSSIDESKYISDLEEYFKNHVPRGTFEDWVSKTIEPGFGKAFFFKTSEHDVDYDKEDISHDEIYGVERELATLDNLSKEMNRKLIICDSLFSTSIVKIAASVKERLHSLKEIENHIDQLKSEEEVNEYFMSLKVELSAIIEELAAYYKFKDPNGNVSSIYNNAATEALVQSRCEVNDVLRDSFFVDQFPHDLITRIDDLRNSLFVAPYTYFELKMSNPIRLNDFSVAIVPKNISPSLVGVLKENGLKICGYEQGSNFDFVSVLNKQHEFLFGDGGEIQSKILEQEVQNSL</sequence>
<evidence type="ECO:0000313" key="2">
    <source>
        <dbReference type="Proteomes" id="UP000323225"/>
    </source>
</evidence>
<proteinExistence type="predicted"/>
<protein>
    <submittedName>
        <fullName evidence="1">Uncharacterized protein</fullName>
    </submittedName>
</protein>
<dbReference type="EMBL" id="VUAA01000019">
    <property type="protein sequence ID" value="KAA1253630.1"/>
    <property type="molecule type" value="Genomic_DNA"/>
</dbReference>
<comment type="caution">
    <text evidence="1">The sequence shown here is derived from an EMBL/GenBank/DDBJ whole genome shotgun (WGS) entry which is preliminary data.</text>
</comment>
<name>A0A5Q6PFZ4_VIBCL</name>
<gene>
    <name evidence="1" type="ORF">F0M16_16265</name>
</gene>
<organism evidence="1 2">
    <name type="scientific">Vibrio cholerae</name>
    <dbReference type="NCBI Taxonomy" id="666"/>
    <lineage>
        <taxon>Bacteria</taxon>
        <taxon>Pseudomonadati</taxon>
        <taxon>Pseudomonadota</taxon>
        <taxon>Gammaproteobacteria</taxon>
        <taxon>Vibrionales</taxon>
        <taxon>Vibrionaceae</taxon>
        <taxon>Vibrio</taxon>
    </lineage>
</organism>
<evidence type="ECO:0000313" key="1">
    <source>
        <dbReference type="EMBL" id="KAA1253630.1"/>
    </source>
</evidence>
<dbReference type="AlphaFoldDB" id="A0A5Q6PFZ4"/>
<reference evidence="1 2" key="1">
    <citation type="submission" date="2019-09" db="EMBL/GenBank/DDBJ databases">
        <authorList>
            <person name="Kritzky A."/>
            <person name="Schelkanova E.Y."/>
            <person name="Alkhova Z.V."/>
            <person name="Smirnova N.I."/>
        </authorList>
    </citation>
    <scope>NUCLEOTIDE SEQUENCE [LARGE SCALE GENOMIC DNA]</scope>
    <source>
        <strain evidence="1 2">M1526</strain>
    </source>
</reference>
<dbReference type="Proteomes" id="UP000323225">
    <property type="component" value="Unassembled WGS sequence"/>
</dbReference>